<dbReference type="Proteomes" id="UP000570010">
    <property type="component" value="Unassembled WGS sequence"/>
</dbReference>
<feature type="domain" description="DUF6792" evidence="1">
    <location>
        <begin position="7"/>
        <end position="226"/>
    </location>
</feature>
<evidence type="ECO:0000313" key="4">
    <source>
        <dbReference type="Proteomes" id="UP000472971"/>
    </source>
</evidence>
<dbReference type="Pfam" id="PF20591">
    <property type="entry name" value="DUF6792"/>
    <property type="match status" value="1"/>
</dbReference>
<evidence type="ECO:0000313" key="2">
    <source>
        <dbReference type="EMBL" id="MBA4538670.1"/>
    </source>
</evidence>
<organism evidence="3 4">
    <name type="scientific">Bacillus aquiflavi</name>
    <dbReference type="NCBI Taxonomy" id="2672567"/>
    <lineage>
        <taxon>Bacteria</taxon>
        <taxon>Bacillati</taxon>
        <taxon>Bacillota</taxon>
        <taxon>Bacilli</taxon>
        <taxon>Bacillales</taxon>
        <taxon>Bacillaceae</taxon>
        <taxon>Bacillus</taxon>
    </lineage>
</organism>
<dbReference type="AlphaFoldDB" id="A0A6B3VXJ8"/>
<dbReference type="RefSeq" id="WP_163243431.1">
    <property type="nucleotide sequence ID" value="NZ_JAAIWN010000064.1"/>
</dbReference>
<reference evidence="2 5" key="2">
    <citation type="submission" date="2020-07" db="EMBL/GenBank/DDBJ databases">
        <authorList>
            <person name="Feng H."/>
        </authorList>
    </citation>
    <scope>NUCLEOTIDE SEQUENCE [LARGE SCALE GENOMIC DNA]</scope>
    <source>
        <strain evidence="2">S-12</strain>
        <strain evidence="5">s-12</strain>
    </source>
</reference>
<protein>
    <recommendedName>
        <fullName evidence="1">DUF6792 domain-containing protein</fullName>
    </recommendedName>
</protein>
<comment type="caution">
    <text evidence="3">The sequence shown here is derived from an EMBL/GenBank/DDBJ whole genome shotgun (WGS) entry which is preliminary data.</text>
</comment>
<dbReference type="Proteomes" id="UP000472971">
    <property type="component" value="Unassembled WGS sequence"/>
</dbReference>
<gene>
    <name evidence="3" type="ORF">G4D64_16390</name>
    <name evidence="2" type="ORF">H1Z61_16450</name>
</gene>
<evidence type="ECO:0000313" key="5">
    <source>
        <dbReference type="Proteomes" id="UP000570010"/>
    </source>
</evidence>
<accession>A0A6B3VXJ8</accession>
<proteinExistence type="predicted"/>
<reference evidence="3 4" key="1">
    <citation type="submission" date="2020-02" db="EMBL/GenBank/DDBJ databases">
        <title>Bacillus aquiflavi sp. nov., isolated from yellow water of strong flavor Chinese baijiu in Yibin region of China.</title>
        <authorList>
            <person name="Xie J."/>
        </authorList>
    </citation>
    <scope>NUCLEOTIDE SEQUENCE [LARGE SCALE GENOMIC DNA]</scope>
    <source>
        <strain evidence="3 4">3H-10</strain>
    </source>
</reference>
<dbReference type="EMBL" id="JACEIO010000062">
    <property type="protein sequence ID" value="MBA4538670.1"/>
    <property type="molecule type" value="Genomic_DNA"/>
</dbReference>
<sequence length="613" mass="70884">MRIIELEYLDLPKEKYIQEIERIYIEETGERLPATIELMSSSESEALKNDPSGYDGTAIHFVSEDKTINEVYVVSEGSQGLIDWDYNLKAMLAGLDAAQARATHKFTKDALKKFGFEIDPKKEDYPIPVIGLSHSLAHNNNTTAHLIYNTFTSVYSVNGAQTNYYQLFFADRKFRNRLFELYPILRTDRFKIHSLNPKKLEKIALQFYGEKAKNIHQDISIDDPLYAASSVRGFFEFGNIIKHDTNKKFPGLRELIEKIPDDVVMQLQRHAIDYTIASKKAGGIDQVLKDLVGIDMKLLENIKKSKATYFKKQAEFSEMVVNVNKKLPDLLKTVQIITGNSDKIFSELMKAGYITKEQKNDLIEIFAGIEKDLLDMEKSIRHMDSVRKLPLNAGYMSAVIGTDVGTYLKGLKKYESLMAYFEALKKYEKILNQIGHSHSIAEMLESFQFDGKKYAGTDMLLATSRGGRELWVNISATINMYVKGKTMLEEKKQQVSRFIQVLDREIYECYDQWRTNTIRKIDHMEQSPSSYTRLFHQYGFSPMYHRTITKLNIHENISPMRNMDMSVEINKLNESVERGFIYIEKYRKAIEELFDEEMRVAQRFDLAEVVYNG</sequence>
<dbReference type="EMBL" id="JAAIWN010000064">
    <property type="protein sequence ID" value="NEY83030.1"/>
    <property type="molecule type" value="Genomic_DNA"/>
</dbReference>
<name>A0A6B3VXJ8_9BACI</name>
<keyword evidence="4" id="KW-1185">Reference proteome</keyword>
<feature type="non-terminal residue" evidence="3">
    <location>
        <position position="1"/>
    </location>
</feature>
<dbReference type="InterPro" id="IPR046742">
    <property type="entry name" value="DUF6792"/>
</dbReference>
<evidence type="ECO:0000313" key="3">
    <source>
        <dbReference type="EMBL" id="NEY83030.1"/>
    </source>
</evidence>
<evidence type="ECO:0000259" key="1">
    <source>
        <dbReference type="Pfam" id="PF20591"/>
    </source>
</evidence>